<feature type="domain" description="Glycosyl hydrolase family 13 catalytic" evidence="3">
    <location>
        <begin position="3"/>
        <end position="327"/>
    </location>
</feature>
<dbReference type="PANTHER" id="PTHR10357">
    <property type="entry name" value="ALPHA-AMYLASE FAMILY MEMBER"/>
    <property type="match status" value="1"/>
</dbReference>
<protein>
    <submittedName>
        <fullName evidence="4">Alpha-amylase family glycosyl hydrolase</fullName>
    </submittedName>
</protein>
<dbReference type="EMBL" id="JBIAXI010000027">
    <property type="protein sequence ID" value="MFF4778023.1"/>
    <property type="molecule type" value="Genomic_DNA"/>
</dbReference>
<keyword evidence="5" id="KW-1185">Reference proteome</keyword>
<dbReference type="Proteomes" id="UP001602119">
    <property type="component" value="Unassembled WGS sequence"/>
</dbReference>
<dbReference type="PANTHER" id="PTHR10357:SF210">
    <property type="entry name" value="MALTODEXTRIN GLUCOSIDASE"/>
    <property type="match status" value="1"/>
</dbReference>
<comment type="caution">
    <text evidence="4">The sequence shown here is derived from an EMBL/GenBank/DDBJ whole genome shotgun (WGS) entry which is preliminary data.</text>
</comment>
<dbReference type="Gene3D" id="3.20.20.80">
    <property type="entry name" value="Glycosidases"/>
    <property type="match status" value="1"/>
</dbReference>
<evidence type="ECO:0000256" key="2">
    <source>
        <dbReference type="ARBA" id="ARBA00023295"/>
    </source>
</evidence>
<name>A0ABW6VF77_MICFU</name>
<gene>
    <name evidence="4" type="ORF">ACFY05_34870</name>
</gene>
<evidence type="ECO:0000313" key="5">
    <source>
        <dbReference type="Proteomes" id="UP001602119"/>
    </source>
</evidence>
<keyword evidence="2" id="KW-0326">Glycosidase</keyword>
<dbReference type="Pfam" id="PF00128">
    <property type="entry name" value="Alpha-amylase"/>
    <property type="match status" value="1"/>
</dbReference>
<dbReference type="InterPro" id="IPR017853">
    <property type="entry name" value="GH"/>
</dbReference>
<accession>A0ABW6VF77</accession>
<sequence>MPADAGGAGGGGGADDQLGVEDLLTAPLLGGDAAYRRLVVEAHRRGLRILGDFTTNHCGSTHPWFTAAVRDKDAAEREMFHFGDDALGYEAWMGVPSLPKLNWAGERLGRLMADDADSVVRRWLRFGLDGWRIDVANMTGRLRETDLTREVAARVRRAAAEENPDALLVAEHAHDASGDLDGDGWHGTMNYAGFTRPVWSWLRGPEVRLPFLGVPASVPRLGADQVVRTMRAFAARTSWRSLVHSWSIVSSHDTARIRTVCGGDEALVEIAAGLMFTLPGAPMVLAGDEIGLEGAWGEDGRRTMPWDRTDTWRTGTLDAYRRLAAVRRDEPALRQGGLRLLHASADALAFVRERAGERLLVLAARAAHEPVRLPLGTAGTPLYGGGDLVPGADGTVVLPPDGPAFHVWRLG</sequence>
<organism evidence="4 5">
    <name type="scientific">Microtetraspora fusca</name>
    <dbReference type="NCBI Taxonomy" id="1997"/>
    <lineage>
        <taxon>Bacteria</taxon>
        <taxon>Bacillati</taxon>
        <taxon>Actinomycetota</taxon>
        <taxon>Actinomycetes</taxon>
        <taxon>Streptosporangiales</taxon>
        <taxon>Streptosporangiaceae</taxon>
        <taxon>Microtetraspora</taxon>
    </lineage>
</organism>
<dbReference type="GO" id="GO:0016787">
    <property type="term" value="F:hydrolase activity"/>
    <property type="evidence" value="ECO:0007669"/>
    <property type="project" value="UniProtKB-KW"/>
</dbReference>
<dbReference type="SUPFAM" id="SSF51445">
    <property type="entry name" value="(Trans)glycosidases"/>
    <property type="match status" value="1"/>
</dbReference>
<evidence type="ECO:0000256" key="1">
    <source>
        <dbReference type="ARBA" id="ARBA00022801"/>
    </source>
</evidence>
<evidence type="ECO:0000313" key="4">
    <source>
        <dbReference type="EMBL" id="MFF4778023.1"/>
    </source>
</evidence>
<dbReference type="RefSeq" id="WP_387346523.1">
    <property type="nucleotide sequence ID" value="NZ_JBIAXI010000027.1"/>
</dbReference>
<dbReference type="InterPro" id="IPR006047">
    <property type="entry name" value="GH13_cat_dom"/>
</dbReference>
<dbReference type="SMART" id="SM00642">
    <property type="entry name" value="Aamy"/>
    <property type="match status" value="1"/>
</dbReference>
<proteinExistence type="predicted"/>
<reference evidence="4 5" key="1">
    <citation type="submission" date="2024-10" db="EMBL/GenBank/DDBJ databases">
        <title>The Natural Products Discovery Center: Release of the First 8490 Sequenced Strains for Exploring Actinobacteria Biosynthetic Diversity.</title>
        <authorList>
            <person name="Kalkreuter E."/>
            <person name="Kautsar S.A."/>
            <person name="Yang D."/>
            <person name="Bader C.D."/>
            <person name="Teijaro C.N."/>
            <person name="Fluegel L."/>
            <person name="Davis C.M."/>
            <person name="Simpson J.R."/>
            <person name="Lauterbach L."/>
            <person name="Steele A.D."/>
            <person name="Gui C."/>
            <person name="Meng S."/>
            <person name="Li G."/>
            <person name="Viehrig K."/>
            <person name="Ye F."/>
            <person name="Su P."/>
            <person name="Kiefer A.F."/>
            <person name="Nichols A."/>
            <person name="Cepeda A.J."/>
            <person name="Yan W."/>
            <person name="Fan B."/>
            <person name="Jiang Y."/>
            <person name="Adhikari A."/>
            <person name="Zheng C.-J."/>
            <person name="Schuster L."/>
            <person name="Cowan T.M."/>
            <person name="Smanski M.J."/>
            <person name="Chevrette M.G."/>
            <person name="De Carvalho L.P.S."/>
            <person name="Shen B."/>
        </authorList>
    </citation>
    <scope>NUCLEOTIDE SEQUENCE [LARGE SCALE GENOMIC DNA]</scope>
    <source>
        <strain evidence="4 5">NPDC001281</strain>
    </source>
</reference>
<keyword evidence="1 4" id="KW-0378">Hydrolase</keyword>
<evidence type="ECO:0000259" key="3">
    <source>
        <dbReference type="SMART" id="SM00642"/>
    </source>
</evidence>